<gene>
    <name evidence="3" type="ORF">L7E55_01910</name>
</gene>
<proteinExistence type="predicted"/>
<organism evidence="3 4">
    <name type="scientific">Pelotomaculum isophthalicicum JI</name>
    <dbReference type="NCBI Taxonomy" id="947010"/>
    <lineage>
        <taxon>Bacteria</taxon>
        <taxon>Bacillati</taxon>
        <taxon>Bacillota</taxon>
        <taxon>Clostridia</taxon>
        <taxon>Eubacteriales</taxon>
        <taxon>Desulfotomaculaceae</taxon>
        <taxon>Pelotomaculum</taxon>
    </lineage>
</organism>
<protein>
    <submittedName>
        <fullName evidence="3">IPT/TIG domain-containing protein</fullName>
    </submittedName>
</protein>
<dbReference type="InterPro" id="IPR014756">
    <property type="entry name" value="Ig_E-set"/>
</dbReference>
<sequence length="544" mass="56170">MGIELRQRHYCSRGGSDFDIGRRRELESGSFWSCADLSSLVLSTESLSPVFSSSVTSYSTDIDISITSITVTPTALDTVNAAVYVNGVQVSSGSASSPINLSEGPNTVNILVRALDGITNTYTVTVNRVALLAPVINGISPITGPASGGTTVTISGTGLSAVSAVKFGSTAAINFTLESDTSMIAISPAGSGTVDVAVYGPGGWSATSISDQFTYVQPQARLEPAITPSGGTFTTSQEVSINNPNSTVTSSVYYNLNMIMPGITSIFYNGPFNITQTTTVTAAVYDSGTGLWSAPATATFTKNTPAPVVTSINPSSGPATGGTTITITGTGLSTVTGVFFGSIPAAGFTLGTDTAMTAVSPPGSGTVDVNVCDPGGYSSLVAGDRFTYISGTPPQLQSATISGSLITLLFNEQLDDTSVPASTDFTISANGSSVNIQYVLISGNSLLLTIETPISDETAISFLSYTRGQHPIRDTEGNDVTNFRIGMSSSNGGSETDQAKPHMLNGTPTGTLVKYHLFIPRDAVTDTNGNPITGDYDLYFYTGQ</sequence>
<evidence type="ECO:0000256" key="1">
    <source>
        <dbReference type="ARBA" id="ARBA00022729"/>
    </source>
</evidence>
<dbReference type="Pfam" id="PF12733">
    <property type="entry name" value="Cadherin-like"/>
    <property type="match status" value="1"/>
</dbReference>
<dbReference type="PANTHER" id="PTHR46769:SF2">
    <property type="entry name" value="FIBROCYSTIN-L ISOFORM 2 PRECURSOR-RELATED"/>
    <property type="match status" value="1"/>
</dbReference>
<comment type="caution">
    <text evidence="3">The sequence shown here is derived from an EMBL/GenBank/DDBJ whole genome shotgun (WGS) entry which is preliminary data.</text>
</comment>
<dbReference type="PROSITE" id="PS50194">
    <property type="entry name" value="FILAMIN_REPEAT"/>
    <property type="match status" value="1"/>
</dbReference>
<dbReference type="AlphaFoldDB" id="A0A9X4JV98"/>
<dbReference type="SUPFAM" id="SSF81296">
    <property type="entry name" value="E set domains"/>
    <property type="match status" value="2"/>
</dbReference>
<dbReference type="InterPro" id="IPR017868">
    <property type="entry name" value="Filamin/ABP280_repeat-like"/>
</dbReference>
<accession>A0A9X4JV98</accession>
<evidence type="ECO:0000259" key="2">
    <source>
        <dbReference type="SMART" id="SM00429"/>
    </source>
</evidence>
<feature type="domain" description="IPT/TIG" evidence="2">
    <location>
        <begin position="306"/>
        <end position="389"/>
    </location>
</feature>
<dbReference type="InterPro" id="IPR052387">
    <property type="entry name" value="Fibrocystin"/>
</dbReference>
<feature type="domain" description="IPT/TIG" evidence="2">
    <location>
        <begin position="133"/>
        <end position="216"/>
    </location>
</feature>
<evidence type="ECO:0000313" key="4">
    <source>
        <dbReference type="Proteomes" id="UP001154312"/>
    </source>
</evidence>
<dbReference type="Pfam" id="PF13753">
    <property type="entry name" value="SWM_repeat"/>
    <property type="match status" value="1"/>
</dbReference>
<dbReference type="Pfam" id="PF13290">
    <property type="entry name" value="CHB_HEX_C_1"/>
    <property type="match status" value="1"/>
</dbReference>
<dbReference type="EMBL" id="JAKOAV010000002">
    <property type="protein sequence ID" value="MDF9407123.1"/>
    <property type="molecule type" value="Genomic_DNA"/>
</dbReference>
<reference evidence="3" key="1">
    <citation type="submission" date="2022-02" db="EMBL/GenBank/DDBJ databases">
        <authorList>
            <person name="Leng L."/>
        </authorList>
    </citation>
    <scope>NUCLEOTIDE SEQUENCE</scope>
    <source>
        <strain evidence="3">JI</strain>
    </source>
</reference>
<dbReference type="Proteomes" id="UP001154312">
    <property type="component" value="Unassembled WGS sequence"/>
</dbReference>
<dbReference type="SMART" id="SM00429">
    <property type="entry name" value="IPT"/>
    <property type="match status" value="2"/>
</dbReference>
<keyword evidence="4" id="KW-1185">Reference proteome</keyword>
<dbReference type="InterPro" id="IPR025883">
    <property type="entry name" value="Cadherin-like_domain"/>
</dbReference>
<evidence type="ECO:0000313" key="3">
    <source>
        <dbReference type="EMBL" id="MDF9407123.1"/>
    </source>
</evidence>
<dbReference type="InterPro" id="IPR013783">
    <property type="entry name" value="Ig-like_fold"/>
</dbReference>
<dbReference type="PANTHER" id="PTHR46769">
    <property type="entry name" value="POLYCYSTIC KIDNEY AND HEPATIC DISEASE 1 (AUTOSOMAL RECESSIVE)-LIKE 1"/>
    <property type="match status" value="1"/>
</dbReference>
<name>A0A9X4JV98_9FIRM</name>
<keyword evidence="1" id="KW-0732">Signal</keyword>
<dbReference type="RefSeq" id="WP_277442297.1">
    <property type="nucleotide sequence ID" value="NZ_JAKOAV010000002.1"/>
</dbReference>
<dbReference type="Pfam" id="PF01833">
    <property type="entry name" value="TIG"/>
    <property type="match status" value="2"/>
</dbReference>
<dbReference type="InterPro" id="IPR028059">
    <property type="entry name" value="SWM_rpt"/>
</dbReference>
<dbReference type="Gene3D" id="2.60.40.10">
    <property type="entry name" value="Immunoglobulins"/>
    <property type="match status" value="2"/>
</dbReference>
<dbReference type="CDD" id="cd00102">
    <property type="entry name" value="IPT"/>
    <property type="match status" value="1"/>
</dbReference>
<dbReference type="InterPro" id="IPR002909">
    <property type="entry name" value="IPT_dom"/>
</dbReference>
<dbReference type="InterPro" id="IPR059177">
    <property type="entry name" value="GH29D-like_dom"/>
</dbReference>